<comment type="caution">
    <text evidence="1">The sequence shown here is derived from an EMBL/GenBank/DDBJ whole genome shotgun (WGS) entry which is preliminary data.</text>
</comment>
<dbReference type="EMBL" id="JAODUO010000132">
    <property type="protein sequence ID" value="KAK2188416.1"/>
    <property type="molecule type" value="Genomic_DNA"/>
</dbReference>
<gene>
    <name evidence="1" type="ORF">NP493_132g01000</name>
</gene>
<accession>A0AAD9P5A3</accession>
<organism evidence="1 2">
    <name type="scientific">Ridgeia piscesae</name>
    <name type="common">Tubeworm</name>
    <dbReference type="NCBI Taxonomy" id="27915"/>
    <lineage>
        <taxon>Eukaryota</taxon>
        <taxon>Metazoa</taxon>
        <taxon>Spiralia</taxon>
        <taxon>Lophotrochozoa</taxon>
        <taxon>Annelida</taxon>
        <taxon>Polychaeta</taxon>
        <taxon>Sedentaria</taxon>
        <taxon>Canalipalpata</taxon>
        <taxon>Sabellida</taxon>
        <taxon>Siboglinidae</taxon>
        <taxon>Ridgeia</taxon>
    </lineage>
</organism>
<dbReference type="AlphaFoldDB" id="A0AAD9P5A3"/>
<protein>
    <submittedName>
        <fullName evidence="1">Uncharacterized protein</fullName>
    </submittedName>
</protein>
<keyword evidence="2" id="KW-1185">Reference proteome</keyword>
<sequence>MDVTRTGLYACTPERLCRAVWFTSPPAINTVNKPPCLPSQPSVTYNHVSNVTSISVEKSPSSPHRTCHCELDTPSRRSPSVMLMTNTVCR</sequence>
<dbReference type="Proteomes" id="UP001209878">
    <property type="component" value="Unassembled WGS sequence"/>
</dbReference>
<reference evidence="1" key="1">
    <citation type="journal article" date="2023" name="Mol. Biol. Evol.">
        <title>Third-Generation Sequencing Reveals the Adaptive Role of the Epigenome in Three Deep-Sea Polychaetes.</title>
        <authorList>
            <person name="Perez M."/>
            <person name="Aroh O."/>
            <person name="Sun Y."/>
            <person name="Lan Y."/>
            <person name="Juniper S.K."/>
            <person name="Young C.R."/>
            <person name="Angers B."/>
            <person name="Qian P.Y."/>
        </authorList>
    </citation>
    <scope>NUCLEOTIDE SEQUENCE</scope>
    <source>
        <strain evidence="1">R07B-5</strain>
    </source>
</reference>
<evidence type="ECO:0000313" key="1">
    <source>
        <dbReference type="EMBL" id="KAK2188416.1"/>
    </source>
</evidence>
<proteinExistence type="predicted"/>
<name>A0AAD9P5A3_RIDPI</name>
<evidence type="ECO:0000313" key="2">
    <source>
        <dbReference type="Proteomes" id="UP001209878"/>
    </source>
</evidence>